<dbReference type="EMBL" id="CAJNDS010002057">
    <property type="protein sequence ID" value="CAE7299464.1"/>
    <property type="molecule type" value="Genomic_DNA"/>
</dbReference>
<proteinExistence type="predicted"/>
<reference evidence="1" key="1">
    <citation type="submission" date="2021-02" db="EMBL/GenBank/DDBJ databases">
        <authorList>
            <person name="Dougan E. K."/>
            <person name="Rhodes N."/>
            <person name="Thang M."/>
            <person name="Chan C."/>
        </authorList>
    </citation>
    <scope>NUCLEOTIDE SEQUENCE</scope>
</reference>
<gene>
    <name evidence="1" type="primary">clpC</name>
    <name evidence="1" type="ORF">SNAT2548_LOCUS15760</name>
</gene>
<dbReference type="AlphaFoldDB" id="A0A812NBX5"/>
<keyword evidence="2" id="KW-1185">Reference proteome</keyword>
<dbReference type="Proteomes" id="UP000604046">
    <property type="component" value="Unassembled WGS sequence"/>
</dbReference>
<organism evidence="1 2">
    <name type="scientific">Symbiodinium natans</name>
    <dbReference type="NCBI Taxonomy" id="878477"/>
    <lineage>
        <taxon>Eukaryota</taxon>
        <taxon>Sar</taxon>
        <taxon>Alveolata</taxon>
        <taxon>Dinophyceae</taxon>
        <taxon>Suessiales</taxon>
        <taxon>Symbiodiniaceae</taxon>
        <taxon>Symbiodinium</taxon>
    </lineage>
</organism>
<comment type="caution">
    <text evidence="1">The sequence shown here is derived from an EMBL/GenBank/DDBJ whole genome shotgun (WGS) entry which is preliminary data.</text>
</comment>
<evidence type="ECO:0000313" key="2">
    <source>
        <dbReference type="Proteomes" id="UP000604046"/>
    </source>
</evidence>
<evidence type="ECO:0000313" key="1">
    <source>
        <dbReference type="EMBL" id="CAE7299464.1"/>
    </source>
</evidence>
<accession>A0A812NBX5</accession>
<protein>
    <submittedName>
        <fullName evidence="1">ClpC protein</fullName>
    </submittedName>
</protein>
<sequence>MLVLPNLAFKVADVSEVITDPLYVMSTAELVQWLNTTHPYKSFQERAGQTFGPYPRLAKEVQRRRMDGKGFSAWEVKGDGEGKYEMLEVSGAEYRPFFDALSSRFDMPPRPGLWGQVSNEDPYIIKVTLEDPEGCD</sequence>
<name>A0A812NBX5_9DINO</name>